<protein>
    <recommendedName>
        <fullName evidence="8">C-type lectin domain-containing protein</fullName>
    </recommendedName>
</protein>
<dbReference type="OrthoDB" id="6133475at2759"/>
<evidence type="ECO:0000313" key="10">
    <source>
        <dbReference type="Proteomes" id="UP000494165"/>
    </source>
</evidence>
<keyword evidence="6" id="KW-0175">Coiled coil</keyword>
<dbReference type="PANTHER" id="PTHR22799:SF1">
    <property type="entry name" value="C-TYPE LECTIN DOMAIN FAMILY 11 MEMBER A"/>
    <property type="match status" value="1"/>
</dbReference>
<dbReference type="AlphaFoldDB" id="A0A8S1BUA8"/>
<dbReference type="InterPro" id="IPR001304">
    <property type="entry name" value="C-type_lectin-like"/>
</dbReference>
<dbReference type="PROSITE" id="PS00615">
    <property type="entry name" value="C_TYPE_LECTIN_1"/>
    <property type="match status" value="1"/>
</dbReference>
<dbReference type="PANTHER" id="PTHR22799">
    <property type="entry name" value="TETRANECTIN-RELATED"/>
    <property type="match status" value="1"/>
</dbReference>
<evidence type="ECO:0000259" key="8">
    <source>
        <dbReference type="PROSITE" id="PS50041"/>
    </source>
</evidence>
<evidence type="ECO:0000256" key="1">
    <source>
        <dbReference type="ARBA" id="ARBA00004613"/>
    </source>
</evidence>
<gene>
    <name evidence="9" type="ORF">CLODIP_2_CD05293</name>
</gene>
<dbReference type="Gene3D" id="3.10.100.10">
    <property type="entry name" value="Mannose-Binding Protein A, subunit A"/>
    <property type="match status" value="1"/>
</dbReference>
<keyword evidence="4" id="KW-0430">Lectin</keyword>
<evidence type="ECO:0000313" key="9">
    <source>
        <dbReference type="EMBL" id="CAB3359049.1"/>
    </source>
</evidence>
<evidence type="ECO:0000256" key="7">
    <source>
        <dbReference type="SAM" id="MobiDB-lite"/>
    </source>
</evidence>
<keyword evidence="10" id="KW-1185">Reference proteome</keyword>
<dbReference type="InterPro" id="IPR051663">
    <property type="entry name" value="CLec_Tetranectin-domain"/>
</dbReference>
<dbReference type="GO" id="GO:0030246">
    <property type="term" value="F:carbohydrate binding"/>
    <property type="evidence" value="ECO:0007669"/>
    <property type="project" value="UniProtKB-KW"/>
</dbReference>
<dbReference type="CDD" id="cd00037">
    <property type="entry name" value="CLECT"/>
    <property type="match status" value="1"/>
</dbReference>
<name>A0A8S1BUA8_9INSE</name>
<feature type="domain" description="C-type lectin" evidence="8">
    <location>
        <begin position="235"/>
        <end position="354"/>
    </location>
</feature>
<evidence type="ECO:0000256" key="2">
    <source>
        <dbReference type="ARBA" id="ARBA00022525"/>
    </source>
</evidence>
<dbReference type="Pfam" id="PF00059">
    <property type="entry name" value="Lectin_C"/>
    <property type="match status" value="1"/>
</dbReference>
<organism evidence="9 10">
    <name type="scientific">Cloeon dipterum</name>
    <dbReference type="NCBI Taxonomy" id="197152"/>
    <lineage>
        <taxon>Eukaryota</taxon>
        <taxon>Metazoa</taxon>
        <taxon>Ecdysozoa</taxon>
        <taxon>Arthropoda</taxon>
        <taxon>Hexapoda</taxon>
        <taxon>Insecta</taxon>
        <taxon>Pterygota</taxon>
        <taxon>Palaeoptera</taxon>
        <taxon>Ephemeroptera</taxon>
        <taxon>Pisciforma</taxon>
        <taxon>Baetidae</taxon>
        <taxon>Cloeon</taxon>
    </lineage>
</organism>
<accession>A0A8S1BUA8</accession>
<dbReference type="GO" id="GO:0008083">
    <property type="term" value="F:growth factor activity"/>
    <property type="evidence" value="ECO:0007669"/>
    <property type="project" value="TreeGrafter"/>
</dbReference>
<keyword evidence="5" id="KW-1015">Disulfide bond</keyword>
<comment type="subcellular location">
    <subcellularLocation>
        <location evidence="1">Secreted</location>
    </subcellularLocation>
</comment>
<reference evidence="9 10" key="1">
    <citation type="submission" date="2020-04" db="EMBL/GenBank/DDBJ databases">
        <authorList>
            <person name="Alioto T."/>
            <person name="Alioto T."/>
            <person name="Gomez Garrido J."/>
        </authorList>
    </citation>
    <scope>NUCLEOTIDE SEQUENCE [LARGE SCALE GENOMIC DNA]</scope>
</reference>
<evidence type="ECO:0000256" key="6">
    <source>
        <dbReference type="SAM" id="Coils"/>
    </source>
</evidence>
<feature type="region of interest" description="Disordered" evidence="7">
    <location>
        <begin position="194"/>
        <end position="214"/>
    </location>
</feature>
<dbReference type="PROSITE" id="PS50041">
    <property type="entry name" value="C_TYPE_LECTIN_2"/>
    <property type="match status" value="1"/>
</dbReference>
<dbReference type="Proteomes" id="UP000494165">
    <property type="component" value="Unassembled WGS sequence"/>
</dbReference>
<dbReference type="SUPFAM" id="SSF56436">
    <property type="entry name" value="C-type lectin-like"/>
    <property type="match status" value="1"/>
</dbReference>
<dbReference type="InterPro" id="IPR016187">
    <property type="entry name" value="CTDL_fold"/>
</dbReference>
<comment type="caution">
    <text evidence="9">The sequence shown here is derived from an EMBL/GenBank/DDBJ whole genome shotgun (WGS) entry which is preliminary data.</text>
</comment>
<evidence type="ECO:0000256" key="3">
    <source>
        <dbReference type="ARBA" id="ARBA00022729"/>
    </source>
</evidence>
<keyword evidence="2" id="KW-0964">Secreted</keyword>
<dbReference type="SMART" id="SM00034">
    <property type="entry name" value="CLECT"/>
    <property type="match status" value="1"/>
</dbReference>
<feature type="coiled-coil region" evidence="6">
    <location>
        <begin position="145"/>
        <end position="175"/>
    </location>
</feature>
<dbReference type="InterPro" id="IPR018378">
    <property type="entry name" value="C-type_lectin_CS"/>
</dbReference>
<dbReference type="EMBL" id="CADEPI010000001">
    <property type="protein sequence ID" value="CAB3359049.1"/>
    <property type="molecule type" value="Genomic_DNA"/>
</dbReference>
<evidence type="ECO:0000256" key="5">
    <source>
        <dbReference type="ARBA" id="ARBA00023157"/>
    </source>
</evidence>
<dbReference type="InterPro" id="IPR016186">
    <property type="entry name" value="C-type_lectin-like/link_sf"/>
</dbReference>
<sequence length="358" mass="41154">MLQQLTDAVRTLLPIKDQIASQQEKIDAIYNLSLETKTYIESVKKNESERDEMRSEISRMARKVTSVDTECNESLEYCRNNTKNALSELRFRCDSEVETVERKWKDKMQQFTLQQGGQMSNIQQGCEVQAVQLQTQCFTKMMDLSSEADKTIAALKGEKDKLEEQIEELKAKLARCIPDKTDFEYRGNVAKSAKGLELDKQPKPAGPSDKPECEGFLEQSAPVSPSVSETGMNVGNNKQYIIGDRKVSWREANEICKSKGMWLLTQETERDKHLLNVHVQKIIGTQPASFWMSARKEEGETWFMWTCYSTSQRPWRHTQNPKTDERCAHVTYQRGGKGVWADDSCDATHRYICQKMVY</sequence>
<keyword evidence="3" id="KW-0732">Signal</keyword>
<dbReference type="GO" id="GO:0005615">
    <property type="term" value="C:extracellular space"/>
    <property type="evidence" value="ECO:0007669"/>
    <property type="project" value="TreeGrafter"/>
</dbReference>
<evidence type="ECO:0000256" key="4">
    <source>
        <dbReference type="ARBA" id="ARBA00022734"/>
    </source>
</evidence>
<proteinExistence type="predicted"/>